<evidence type="ECO:0000313" key="4">
    <source>
        <dbReference type="EMBL" id="AJD42226.1"/>
    </source>
</evidence>
<dbReference type="Pfam" id="PF00990">
    <property type="entry name" value="GGDEF"/>
    <property type="match status" value="1"/>
</dbReference>
<dbReference type="RefSeq" id="WP_039845665.1">
    <property type="nucleotide sequence ID" value="NZ_CP006877.1"/>
</dbReference>
<dbReference type="GO" id="GO:0043709">
    <property type="term" value="P:cell adhesion involved in single-species biofilm formation"/>
    <property type="evidence" value="ECO:0007669"/>
    <property type="project" value="TreeGrafter"/>
</dbReference>
<dbReference type="EMBL" id="CP006877">
    <property type="protein sequence ID" value="AJD42226.1"/>
    <property type="molecule type" value="Genomic_DNA"/>
</dbReference>
<dbReference type="InterPro" id="IPR043128">
    <property type="entry name" value="Rev_trsase/Diguanyl_cyclase"/>
</dbReference>
<feature type="transmembrane region" description="Helical" evidence="2">
    <location>
        <begin position="27"/>
        <end position="54"/>
    </location>
</feature>
<feature type="transmembrane region" description="Helical" evidence="2">
    <location>
        <begin position="60"/>
        <end position="83"/>
    </location>
</feature>
<dbReference type="NCBIfam" id="TIGR00254">
    <property type="entry name" value="GGDEF"/>
    <property type="match status" value="1"/>
</dbReference>
<dbReference type="InterPro" id="IPR029787">
    <property type="entry name" value="Nucleotide_cyclase"/>
</dbReference>
<name>A0A0B4X4Y7_9HYPH</name>
<dbReference type="GO" id="GO:1902201">
    <property type="term" value="P:negative regulation of bacterial-type flagellum-dependent cell motility"/>
    <property type="evidence" value="ECO:0007669"/>
    <property type="project" value="TreeGrafter"/>
</dbReference>
<keyword evidence="5" id="KW-1185">Reference proteome</keyword>
<keyword evidence="2" id="KW-0812">Transmembrane</keyword>
<dbReference type="CDD" id="cd01949">
    <property type="entry name" value="GGDEF"/>
    <property type="match status" value="1"/>
</dbReference>
<feature type="domain" description="GGDEF" evidence="3">
    <location>
        <begin position="123"/>
        <end position="255"/>
    </location>
</feature>
<dbReference type="PANTHER" id="PTHR45138:SF24">
    <property type="entry name" value="DIGUANYLATE CYCLASE DGCC-RELATED"/>
    <property type="match status" value="1"/>
</dbReference>
<evidence type="ECO:0000256" key="1">
    <source>
        <dbReference type="ARBA" id="ARBA00012528"/>
    </source>
</evidence>
<organism evidence="4 5">
    <name type="scientific">Rhizobium gallicum bv. gallicum R602sp</name>
    <dbReference type="NCBI Taxonomy" id="1041138"/>
    <lineage>
        <taxon>Bacteria</taxon>
        <taxon>Pseudomonadati</taxon>
        <taxon>Pseudomonadota</taxon>
        <taxon>Alphaproteobacteria</taxon>
        <taxon>Hyphomicrobiales</taxon>
        <taxon>Rhizobiaceae</taxon>
        <taxon>Rhizobium/Agrobacterium group</taxon>
        <taxon>Rhizobium</taxon>
    </lineage>
</organism>
<dbReference type="SMART" id="SM00267">
    <property type="entry name" value="GGDEF"/>
    <property type="match status" value="1"/>
</dbReference>
<dbReference type="HOGENOM" id="CLU_000445_11_13_5"/>
<dbReference type="InterPro" id="IPR050469">
    <property type="entry name" value="Diguanylate_Cyclase"/>
</dbReference>
<proteinExistence type="predicted"/>
<protein>
    <recommendedName>
        <fullName evidence="1">diguanylate cyclase</fullName>
        <ecNumber evidence="1">2.7.7.65</ecNumber>
    </recommendedName>
</protein>
<dbReference type="SUPFAM" id="SSF55073">
    <property type="entry name" value="Nucleotide cyclase"/>
    <property type="match status" value="1"/>
</dbReference>
<gene>
    <name evidence="4" type="ORF">RGR602_CH02909</name>
</gene>
<dbReference type="PROSITE" id="PS50887">
    <property type="entry name" value="GGDEF"/>
    <property type="match status" value="1"/>
</dbReference>
<evidence type="ECO:0000256" key="2">
    <source>
        <dbReference type="SAM" id="Phobius"/>
    </source>
</evidence>
<accession>A0A0B4X4Y7</accession>
<dbReference type="GO" id="GO:0052621">
    <property type="term" value="F:diguanylate cyclase activity"/>
    <property type="evidence" value="ECO:0007669"/>
    <property type="project" value="UniProtKB-EC"/>
</dbReference>
<dbReference type="PANTHER" id="PTHR45138">
    <property type="entry name" value="REGULATORY COMPONENTS OF SENSORY TRANSDUCTION SYSTEM"/>
    <property type="match status" value="1"/>
</dbReference>
<sequence>MRSWIFLQAELGNFHHRGTIFSFALKMGFAAVILSILLILAVMPLLAFFGVLPFTLALTISYSIALSWLLSGIVCGILSLIVGHAMHQLTVSRAEFEKLSRIDTLSGLLNRRAFAEALNGIDDGASLVIFDVDRFKAINDRFGHACGDAVIIAVSAILASAFDGSSVVARLGGEEFGVIVSGGDVEERLQKIEAVKTQIARRSIAADGCDISITISAGIADLLPGRSKEAVYASADKALYLAKALGRNRVVHERNALDHTWHHHLVEGGLGVQGAVPDFNDTQRAYGI</sequence>
<dbReference type="GO" id="GO:0005886">
    <property type="term" value="C:plasma membrane"/>
    <property type="evidence" value="ECO:0007669"/>
    <property type="project" value="TreeGrafter"/>
</dbReference>
<evidence type="ECO:0000259" key="3">
    <source>
        <dbReference type="PROSITE" id="PS50887"/>
    </source>
</evidence>
<dbReference type="Proteomes" id="UP000031368">
    <property type="component" value="Chromosome"/>
</dbReference>
<dbReference type="AlphaFoldDB" id="A0A0B4X4Y7"/>
<evidence type="ECO:0000313" key="5">
    <source>
        <dbReference type="Proteomes" id="UP000031368"/>
    </source>
</evidence>
<dbReference type="Gene3D" id="3.30.70.270">
    <property type="match status" value="1"/>
</dbReference>
<reference evidence="4 5" key="1">
    <citation type="submission" date="2013-11" db="EMBL/GenBank/DDBJ databases">
        <title>Complete genome sequence of Rhizobium gallicum bv. gallicum R602.</title>
        <authorList>
            <person name="Bustos P."/>
            <person name="Santamaria R.I."/>
            <person name="Lozano L."/>
            <person name="Acosta J.L."/>
            <person name="Ormeno-Orrillo E."/>
            <person name="Rogel M.A."/>
            <person name="Romero D."/>
            <person name="Cevallos M.A."/>
            <person name="Martinez-Romero E."/>
            <person name="Gonzalez V."/>
        </authorList>
    </citation>
    <scope>NUCLEOTIDE SEQUENCE [LARGE SCALE GENOMIC DNA]</scope>
    <source>
        <strain evidence="4 5">R602</strain>
    </source>
</reference>
<keyword evidence="2" id="KW-1133">Transmembrane helix</keyword>
<dbReference type="InterPro" id="IPR000160">
    <property type="entry name" value="GGDEF_dom"/>
</dbReference>
<dbReference type="KEGG" id="rga:RGR602_CH02909"/>
<keyword evidence="2" id="KW-0472">Membrane</keyword>
<dbReference type="EC" id="2.7.7.65" evidence="1"/>